<dbReference type="Proteomes" id="UP000006575">
    <property type="component" value="Plasmid pRL11"/>
</dbReference>
<protein>
    <submittedName>
        <fullName evidence="2">Adenylate cyclase</fullName>
    </submittedName>
</protein>
<reference evidence="2 3" key="1">
    <citation type="journal article" date="2006" name="Genome Biol.">
        <title>The genome of Rhizobium leguminosarum has recognizable core and accessory components.</title>
        <authorList>
            <person name="Young J.W."/>
            <person name="Crossman L.C."/>
            <person name="Johnston A.W.B."/>
            <person name="Thomson N.R."/>
            <person name="Ghazoui Z.F."/>
            <person name="Hull K.H."/>
            <person name="Wexler M."/>
            <person name="Curson A.R.J."/>
            <person name="Todd J.D."/>
            <person name="Poole P.S."/>
            <person name="Mauchline T.H."/>
            <person name="East A.K."/>
            <person name="Quail M.A."/>
            <person name="Churcher C."/>
            <person name="Arrowsmith C."/>
            <person name="Cherevach A."/>
            <person name="Chillingworth T."/>
            <person name="Clarke K."/>
            <person name="Cronin A."/>
            <person name="Davis P."/>
            <person name="Fraser A."/>
            <person name="Hance Z."/>
            <person name="Hauser H."/>
            <person name="Jagels K."/>
            <person name="Moule S."/>
            <person name="Mungall K."/>
            <person name="Norbertczak H."/>
            <person name="Rabbinowitsch E."/>
            <person name="Sanders M."/>
            <person name="Simmonds M."/>
            <person name="Whitehead S."/>
            <person name="Parkhill J."/>
        </authorList>
    </citation>
    <scope>NUCLEOTIDE SEQUENCE [LARGE SCALE GENOMIC DNA]</scope>
    <source>
        <strain evidence="3">DSM 114642 / LMG 32736 / 3841</strain>
    </source>
</reference>
<evidence type="ECO:0000259" key="1">
    <source>
        <dbReference type="PROSITE" id="PS50125"/>
    </source>
</evidence>
<name>Q1M6Y2_RHIJ3</name>
<evidence type="ECO:0000313" key="3">
    <source>
        <dbReference type="Proteomes" id="UP000006575"/>
    </source>
</evidence>
<dbReference type="SUPFAM" id="SSF55073">
    <property type="entry name" value="Nucleotide cyclase"/>
    <property type="match status" value="1"/>
</dbReference>
<dbReference type="EMBL" id="AM236085">
    <property type="protein sequence ID" value="CAK02997.1"/>
    <property type="molecule type" value="Genomic_DNA"/>
</dbReference>
<dbReference type="PROSITE" id="PS50125">
    <property type="entry name" value="GUANYLATE_CYCLASE_2"/>
    <property type="match status" value="1"/>
</dbReference>
<keyword evidence="2" id="KW-0614">Plasmid</keyword>
<dbReference type="Gene3D" id="3.30.70.1230">
    <property type="entry name" value="Nucleotide cyclase"/>
    <property type="match status" value="1"/>
</dbReference>
<organism evidence="2 3">
    <name type="scientific">Rhizobium johnstonii (strain DSM 114642 / LMG 32736 / 3841)</name>
    <name type="common">Rhizobium leguminosarum bv. viciae</name>
    <dbReference type="NCBI Taxonomy" id="216596"/>
    <lineage>
        <taxon>Bacteria</taxon>
        <taxon>Pseudomonadati</taxon>
        <taxon>Pseudomonadota</taxon>
        <taxon>Alphaproteobacteria</taxon>
        <taxon>Hyphomicrobiales</taxon>
        <taxon>Rhizobiaceae</taxon>
        <taxon>Rhizobium/Agrobacterium group</taxon>
        <taxon>Rhizobium</taxon>
        <taxon>Rhizobium johnstonii</taxon>
    </lineage>
</organism>
<dbReference type="PANTHER" id="PTHR43081:SF11">
    <property type="entry name" value="BLR2264 PROTEIN"/>
    <property type="match status" value="1"/>
</dbReference>
<dbReference type="HOGENOM" id="CLU_039833_0_0_5"/>
<dbReference type="AlphaFoldDB" id="Q1M6Y2"/>
<geneLocation type="plasmid" evidence="2 3">
    <name>pRL11</name>
</geneLocation>
<evidence type="ECO:0000313" key="2">
    <source>
        <dbReference type="EMBL" id="CAK02997.1"/>
    </source>
</evidence>
<proteinExistence type="predicted"/>
<dbReference type="GO" id="GO:0004016">
    <property type="term" value="F:adenylate cyclase activity"/>
    <property type="evidence" value="ECO:0007669"/>
    <property type="project" value="UniProtKB-ARBA"/>
</dbReference>
<dbReference type="InterPro" id="IPR001054">
    <property type="entry name" value="A/G_cyclase"/>
</dbReference>
<keyword evidence="3" id="KW-1185">Reference proteome</keyword>
<dbReference type="EnsemblBacteria" id="CAK02997">
    <property type="protein sequence ID" value="CAK02997"/>
    <property type="gene ID" value="pRL110055"/>
</dbReference>
<dbReference type="CDD" id="cd07302">
    <property type="entry name" value="CHD"/>
    <property type="match status" value="1"/>
</dbReference>
<dbReference type="InterPro" id="IPR050697">
    <property type="entry name" value="Adenylyl/Guanylyl_Cyclase_3/4"/>
</dbReference>
<dbReference type="KEGG" id="rle:pRL110055"/>
<dbReference type="PANTHER" id="PTHR43081">
    <property type="entry name" value="ADENYLATE CYCLASE, TERMINAL-DIFFERENTIATION SPECIFIC-RELATED"/>
    <property type="match status" value="1"/>
</dbReference>
<dbReference type="GO" id="GO:0006171">
    <property type="term" value="P:cAMP biosynthetic process"/>
    <property type="evidence" value="ECO:0007669"/>
    <property type="project" value="TreeGrafter"/>
</dbReference>
<sequence>MGMACLMRIIPRMSTIESSVSSILLDRVAEWLTNSSLAGDELENIVRGFCERLTAAGLPLARVHLSFSMLHPLYDALSFTWRRASGVTIEGFRMPAGQKPDRFLQSPYYYLLDNNLQHIRRRLMQDGPNEFPIFEDLRKDSITDYLAFVQPFGDGSVQGMMGSWSTDHHTGFSDDMIDALLRMQNHLAVAAKMAVLGKLANNMLTTYLGGDAGKRVLNGQIRRGDGETIRAALVMGDMRESTVYAEKEGRQAYIDTLNQFFDAIAAPFNRNGGEILSFLGDGFLAVYPCGRHKDPSKIACEAALSAVHQAQARVAELNRDREQKGMTRVGYGIGLHVGNVMFGNVGLKDRLTFSAFGSAVNEVQRLQILTKKYGREVVASQAFAGYCGGEWTTLGEEKLRGIRQKVTVLQPRAPAPAINVDESFREAVQNGLSEAEQVILLHRDAKKHVERSSMEKFIQ</sequence>
<gene>
    <name evidence="2" type="ordered locus">pRL110055</name>
</gene>
<accession>Q1M6Y2</accession>
<dbReference type="InterPro" id="IPR029787">
    <property type="entry name" value="Nucleotide_cyclase"/>
</dbReference>
<dbReference type="Pfam" id="PF00211">
    <property type="entry name" value="Guanylate_cyc"/>
    <property type="match status" value="1"/>
</dbReference>
<dbReference type="GO" id="GO:0035556">
    <property type="term" value="P:intracellular signal transduction"/>
    <property type="evidence" value="ECO:0007669"/>
    <property type="project" value="InterPro"/>
</dbReference>
<feature type="domain" description="Guanylate cyclase" evidence="1">
    <location>
        <begin position="232"/>
        <end position="367"/>
    </location>
</feature>